<dbReference type="InterPro" id="IPR000182">
    <property type="entry name" value="GNAT_dom"/>
</dbReference>
<dbReference type="EMBL" id="FPJO01000025">
    <property type="protein sequence ID" value="SFY40326.1"/>
    <property type="molecule type" value="Genomic_DNA"/>
</dbReference>
<dbReference type="Proteomes" id="UP000181909">
    <property type="component" value="Unassembled WGS sequence"/>
</dbReference>
<name>A0A1K2EZ18_STRAR</name>
<feature type="domain" description="N-acetyltransferase" evidence="1">
    <location>
        <begin position="9"/>
        <end position="163"/>
    </location>
</feature>
<accession>A0A1K2EZ18</accession>
<dbReference type="InterPro" id="IPR016181">
    <property type="entry name" value="Acyl_CoA_acyltransferase"/>
</dbReference>
<protein>
    <submittedName>
        <fullName evidence="2">Protein N-acetyltransferase, RimJ/RimL family</fullName>
    </submittedName>
</protein>
<keyword evidence="2" id="KW-0808">Transferase</keyword>
<gene>
    <name evidence="2" type="ORF">SAMN02787144_102522</name>
</gene>
<dbReference type="Gene3D" id="3.40.630.30">
    <property type="match status" value="1"/>
</dbReference>
<dbReference type="OrthoDB" id="4543915at2"/>
<dbReference type="SUPFAM" id="SSF55729">
    <property type="entry name" value="Acyl-CoA N-acyltransferases (Nat)"/>
    <property type="match status" value="1"/>
</dbReference>
<dbReference type="STRING" id="1893.SAMN02787144_102522"/>
<dbReference type="GO" id="GO:0016747">
    <property type="term" value="F:acyltransferase activity, transferring groups other than amino-acyl groups"/>
    <property type="evidence" value="ECO:0007669"/>
    <property type="project" value="InterPro"/>
</dbReference>
<sequence>MTDLETPRLLLRPMNATDALRVMAGTPGDGAHWATGYPSPGERAAAERFLDTCARSGDPSPFGSYEIQRREDGQVIGGMGFHGNPDENGHVTIGYGLVPSAQGMGYASEALHALLRFARDQGVTCVHGDTDLDNIASQRVMEAVGMRLVREDEKLKYYRIDWGPRAEE</sequence>
<reference evidence="2 3" key="1">
    <citation type="submission" date="2016-11" db="EMBL/GenBank/DDBJ databases">
        <authorList>
            <person name="Jaros S."/>
            <person name="Januszkiewicz K."/>
            <person name="Wedrychowicz H."/>
        </authorList>
    </citation>
    <scope>NUCLEOTIDE SEQUENCE [LARGE SCALE GENOMIC DNA]</scope>
    <source>
        <strain evidence="2 3">OK807</strain>
    </source>
</reference>
<evidence type="ECO:0000313" key="3">
    <source>
        <dbReference type="Proteomes" id="UP000181909"/>
    </source>
</evidence>
<dbReference type="Pfam" id="PF13302">
    <property type="entry name" value="Acetyltransf_3"/>
    <property type="match status" value="1"/>
</dbReference>
<organism evidence="2 3">
    <name type="scientific">Streptomyces atratus</name>
    <dbReference type="NCBI Taxonomy" id="1893"/>
    <lineage>
        <taxon>Bacteria</taxon>
        <taxon>Bacillati</taxon>
        <taxon>Actinomycetota</taxon>
        <taxon>Actinomycetes</taxon>
        <taxon>Kitasatosporales</taxon>
        <taxon>Streptomycetaceae</taxon>
        <taxon>Streptomyces</taxon>
    </lineage>
</organism>
<evidence type="ECO:0000313" key="2">
    <source>
        <dbReference type="EMBL" id="SFY40326.1"/>
    </source>
</evidence>
<dbReference type="RefSeq" id="WP_072488469.1">
    <property type="nucleotide sequence ID" value="NZ_CP108276.1"/>
</dbReference>
<dbReference type="InterPro" id="IPR051531">
    <property type="entry name" value="N-acetyltransferase"/>
</dbReference>
<dbReference type="CDD" id="cd04301">
    <property type="entry name" value="NAT_SF"/>
    <property type="match status" value="1"/>
</dbReference>
<proteinExistence type="predicted"/>
<dbReference type="PANTHER" id="PTHR43792:SF13">
    <property type="entry name" value="ACETYLTRANSFERASE"/>
    <property type="match status" value="1"/>
</dbReference>
<dbReference type="AlphaFoldDB" id="A0A1K2EZ18"/>
<dbReference type="PANTHER" id="PTHR43792">
    <property type="entry name" value="GNAT FAMILY, PUTATIVE (AFU_ORTHOLOGUE AFUA_3G00765)-RELATED-RELATED"/>
    <property type="match status" value="1"/>
</dbReference>
<dbReference type="PROSITE" id="PS51186">
    <property type="entry name" value="GNAT"/>
    <property type="match status" value="1"/>
</dbReference>
<evidence type="ECO:0000259" key="1">
    <source>
        <dbReference type="PROSITE" id="PS51186"/>
    </source>
</evidence>